<dbReference type="GO" id="GO:0005737">
    <property type="term" value="C:cytoplasm"/>
    <property type="evidence" value="ECO:0007669"/>
    <property type="project" value="TreeGrafter"/>
</dbReference>
<comment type="function">
    <text evidence="12">Mitochondrial cysteine-specific aminoacyl-tRNA synthetase that catalyzes the ATP-dependent ligation of cysteine to tRNA(Cys).</text>
</comment>
<evidence type="ECO:0000256" key="11">
    <source>
        <dbReference type="ARBA" id="ARBA00031499"/>
    </source>
</evidence>
<dbReference type="InterPro" id="IPR032678">
    <property type="entry name" value="tRNA-synt_1_cat_dom"/>
</dbReference>
<reference evidence="20" key="1">
    <citation type="submission" date="2022-01" db="EMBL/GenBank/DDBJ databases">
        <authorList>
            <person name="King R."/>
        </authorList>
    </citation>
    <scope>NUCLEOTIDE SEQUENCE</scope>
</reference>
<dbReference type="NCBIfam" id="TIGR00435">
    <property type="entry name" value="cysS"/>
    <property type="match status" value="1"/>
</dbReference>
<comment type="similarity">
    <text evidence="2">Belongs to the class-I aminoacyl-tRNA synthetase family.</text>
</comment>
<dbReference type="FunFam" id="3.40.50.620:FF:000027">
    <property type="entry name" value="Cysteine--tRNA ligase, cytoplasmic"/>
    <property type="match status" value="1"/>
</dbReference>
<keyword evidence="7" id="KW-0862">Zinc</keyword>
<keyword evidence="10" id="KW-0030">Aminoacyl-tRNA synthetase</keyword>
<evidence type="ECO:0000256" key="18">
    <source>
        <dbReference type="ARBA" id="ARBA00049046"/>
    </source>
</evidence>
<evidence type="ECO:0000256" key="6">
    <source>
        <dbReference type="ARBA" id="ARBA00022741"/>
    </source>
</evidence>
<keyword evidence="5" id="KW-0479">Metal-binding</keyword>
<dbReference type="OrthoDB" id="438179at2759"/>
<evidence type="ECO:0000259" key="19">
    <source>
        <dbReference type="Pfam" id="PF01406"/>
    </source>
</evidence>
<organism evidence="20 21">
    <name type="scientific">Ceutorhynchus assimilis</name>
    <name type="common">cabbage seed weevil</name>
    <dbReference type="NCBI Taxonomy" id="467358"/>
    <lineage>
        <taxon>Eukaryota</taxon>
        <taxon>Metazoa</taxon>
        <taxon>Ecdysozoa</taxon>
        <taxon>Arthropoda</taxon>
        <taxon>Hexapoda</taxon>
        <taxon>Insecta</taxon>
        <taxon>Pterygota</taxon>
        <taxon>Neoptera</taxon>
        <taxon>Endopterygota</taxon>
        <taxon>Coleoptera</taxon>
        <taxon>Polyphaga</taxon>
        <taxon>Cucujiformia</taxon>
        <taxon>Curculionidae</taxon>
        <taxon>Ceutorhynchinae</taxon>
        <taxon>Ceutorhynchus</taxon>
    </lineage>
</organism>
<dbReference type="PANTHER" id="PTHR10890:SF27">
    <property type="entry name" value="CYSTEINE--TRNA LIGASE, MITOCHONDRIAL-RELATED"/>
    <property type="match status" value="1"/>
</dbReference>
<dbReference type="InterPro" id="IPR009080">
    <property type="entry name" value="tRNAsynth_Ia_anticodon-bd"/>
</dbReference>
<evidence type="ECO:0000256" key="14">
    <source>
        <dbReference type="ARBA" id="ARBA00047499"/>
    </source>
</evidence>
<evidence type="ECO:0000256" key="2">
    <source>
        <dbReference type="ARBA" id="ARBA00005594"/>
    </source>
</evidence>
<evidence type="ECO:0000313" key="21">
    <source>
        <dbReference type="Proteomes" id="UP001152799"/>
    </source>
</evidence>
<keyword evidence="8" id="KW-0067">ATP-binding</keyword>
<evidence type="ECO:0000256" key="10">
    <source>
        <dbReference type="ARBA" id="ARBA00023146"/>
    </source>
</evidence>
<comment type="catalytic activity">
    <reaction evidence="14">
        <text>S-disulfanyl-L-cysteine + tRNA(Cys) + ATP = (S)-disulfanyl-L-cysteinyl-tRNA(Cys) + AMP + diphosphate</text>
        <dbReference type="Rhea" id="RHEA:78651"/>
        <dbReference type="Rhea" id="RHEA-COMP:9661"/>
        <dbReference type="Rhea" id="RHEA-COMP:19120"/>
        <dbReference type="ChEBI" id="CHEBI:30616"/>
        <dbReference type="ChEBI" id="CHEBI:33019"/>
        <dbReference type="ChEBI" id="CHEBI:78442"/>
        <dbReference type="ChEBI" id="CHEBI:229465"/>
        <dbReference type="ChEBI" id="CHEBI:229521"/>
        <dbReference type="ChEBI" id="CHEBI:456215"/>
    </reaction>
    <physiologicalReaction direction="left-to-right" evidence="14">
        <dbReference type="Rhea" id="RHEA:78652"/>
    </physiologicalReaction>
</comment>
<evidence type="ECO:0000256" key="13">
    <source>
        <dbReference type="ARBA" id="ARBA00045476"/>
    </source>
</evidence>
<evidence type="ECO:0000256" key="15">
    <source>
        <dbReference type="ARBA" id="ARBA00047548"/>
    </source>
</evidence>
<evidence type="ECO:0000313" key="20">
    <source>
        <dbReference type="EMBL" id="CAG9772939.1"/>
    </source>
</evidence>
<evidence type="ECO:0000256" key="4">
    <source>
        <dbReference type="ARBA" id="ARBA00022598"/>
    </source>
</evidence>
<comment type="function">
    <text evidence="13">In addition to its role as an aminoacyl-tRNA synthetase, has also cysteine persulfide synthase activity. Produces reactive persulfide species such as cysteine persulfide (CysSSH) from substrate cysteine and mediate direct incorporation of CysSSH into proteins during translations, resulting in protein persulfides and polysulfides. CysSSHs behave as potent antioxidants and cellular protectants.</text>
</comment>
<keyword evidence="9" id="KW-0648">Protein biosynthesis</keyword>
<proteinExistence type="inferred from homology"/>
<keyword evidence="21" id="KW-1185">Reference proteome</keyword>
<sequence length="508" mass="58774">MFKSRFLTQKSCSYHIWTQPTGHNTSINIYNCVTRKIEPLIVKNKNAVTWYTCGPTVYDSSHIGHASCYVKLDIIQRILKNHFGLNLVTCMNITDVDDKIIKRAIELKVDYKEVSKQYEKEFWKDLGDLNIPQPDVVVRVTENMPLIIDFIKKLEEEGYAYKTTDNSVYFDSSRSCHSPGRLQNINEIVLVPSNPHKLAPADFALWKSLKNQNEPFFDSPWGKGRPGWHIECSTLASHIFGSNIDIHAGGLDLRFPHHENEEIQSCAFHDNHQWVNYWLHTGQLHLKHSTKMSKSLKNTISIQDMLKDVEPDVFRLTCVMNQYSSPMEYHAELLDTAKNVLKCYKIFLVACREVKQGFIRPVLNNDVLCELLMRSVKEIHEAFCDNFNTPRVIQILNHIVSKMNCMINSAANYQTKTTDNVYYLVAIENLVLDTLNTFGLDFDEAKKLQSEDSTEFINLLVHFRQEVRNLGLQDRNKDLLKLCDNLRDDLKKAGLSIRDHEKLSSWSR</sequence>
<dbReference type="SUPFAM" id="SSF52374">
    <property type="entry name" value="Nucleotidylyl transferase"/>
    <property type="match status" value="1"/>
</dbReference>
<evidence type="ECO:0000256" key="16">
    <source>
        <dbReference type="ARBA" id="ARBA00047731"/>
    </source>
</evidence>
<dbReference type="EC" id="6.1.1.16" evidence="3"/>
<evidence type="ECO:0000256" key="9">
    <source>
        <dbReference type="ARBA" id="ARBA00022917"/>
    </source>
</evidence>
<comment type="catalytic activity">
    <reaction evidence="18">
        <text>tRNA(Cys) + L-cysteine + ATP = L-cysteinyl-tRNA(Cys) + AMP + diphosphate</text>
        <dbReference type="Rhea" id="RHEA:17773"/>
        <dbReference type="Rhea" id="RHEA-COMP:9661"/>
        <dbReference type="Rhea" id="RHEA-COMP:9679"/>
        <dbReference type="ChEBI" id="CHEBI:30616"/>
        <dbReference type="ChEBI" id="CHEBI:33019"/>
        <dbReference type="ChEBI" id="CHEBI:35235"/>
        <dbReference type="ChEBI" id="CHEBI:78442"/>
        <dbReference type="ChEBI" id="CHEBI:78517"/>
        <dbReference type="ChEBI" id="CHEBI:456215"/>
        <dbReference type="EC" id="6.1.1.16"/>
    </reaction>
    <physiologicalReaction direction="right-to-left" evidence="18">
        <dbReference type="Rhea" id="RHEA:17775"/>
    </physiologicalReaction>
</comment>
<dbReference type="Pfam" id="PF01406">
    <property type="entry name" value="tRNA-synt_1e"/>
    <property type="match status" value="1"/>
</dbReference>
<dbReference type="InterPro" id="IPR015803">
    <property type="entry name" value="Cys-tRNA-ligase"/>
</dbReference>
<dbReference type="PRINTS" id="PR00983">
    <property type="entry name" value="TRNASYNTHCYS"/>
</dbReference>
<dbReference type="PANTHER" id="PTHR10890">
    <property type="entry name" value="CYSTEINYL-TRNA SYNTHETASE"/>
    <property type="match status" value="1"/>
</dbReference>
<dbReference type="InterPro" id="IPR014729">
    <property type="entry name" value="Rossmann-like_a/b/a_fold"/>
</dbReference>
<dbReference type="HAMAP" id="MF_00041">
    <property type="entry name" value="Cys_tRNA_synth"/>
    <property type="match status" value="1"/>
</dbReference>
<evidence type="ECO:0000256" key="17">
    <source>
        <dbReference type="ARBA" id="ARBA00048609"/>
    </source>
</evidence>
<dbReference type="CDD" id="cd00672">
    <property type="entry name" value="CysRS_core"/>
    <property type="match status" value="1"/>
</dbReference>
<evidence type="ECO:0000256" key="3">
    <source>
        <dbReference type="ARBA" id="ARBA00012832"/>
    </source>
</evidence>
<dbReference type="InterPro" id="IPR024909">
    <property type="entry name" value="Cys-tRNA/MSH_ligase"/>
</dbReference>
<keyword evidence="6" id="KW-0547">Nucleotide-binding</keyword>
<feature type="domain" description="tRNA synthetases class I catalytic" evidence="19">
    <location>
        <begin position="44"/>
        <end position="338"/>
    </location>
</feature>
<comment type="catalytic activity">
    <reaction evidence="15">
        <text>2 L-cysteine = S-sulfanyl-L-cysteine + L-alanine</text>
        <dbReference type="Rhea" id="RHEA:78543"/>
        <dbReference type="ChEBI" id="CHEBI:35235"/>
        <dbReference type="ChEBI" id="CHEBI:57972"/>
        <dbReference type="ChEBI" id="CHEBI:58591"/>
    </reaction>
    <physiologicalReaction direction="left-to-right" evidence="15">
        <dbReference type="Rhea" id="RHEA:78544"/>
    </physiologicalReaction>
</comment>
<evidence type="ECO:0000256" key="8">
    <source>
        <dbReference type="ARBA" id="ARBA00022840"/>
    </source>
</evidence>
<dbReference type="SUPFAM" id="SSF47323">
    <property type="entry name" value="Anticodon-binding domain of a subclass of class I aminoacyl-tRNA synthetases"/>
    <property type="match status" value="1"/>
</dbReference>
<gene>
    <name evidence="20" type="ORF">CEUTPL_LOCUS13341</name>
</gene>
<evidence type="ECO:0000256" key="7">
    <source>
        <dbReference type="ARBA" id="ARBA00022833"/>
    </source>
</evidence>
<protein>
    <recommendedName>
        <fullName evidence="3">cysteine--tRNA ligase</fullName>
        <ecNumber evidence="3">6.1.1.16</ecNumber>
    </recommendedName>
    <alternativeName>
        <fullName evidence="11">Cysteinyl-tRNA synthetase</fullName>
    </alternativeName>
</protein>
<accession>A0A9N9MZ78</accession>
<dbReference type="GO" id="GO:0004817">
    <property type="term" value="F:cysteine-tRNA ligase activity"/>
    <property type="evidence" value="ECO:0007669"/>
    <property type="project" value="UniProtKB-EC"/>
</dbReference>
<dbReference type="GO" id="GO:0046872">
    <property type="term" value="F:metal ion binding"/>
    <property type="evidence" value="ECO:0007669"/>
    <property type="project" value="UniProtKB-KW"/>
</dbReference>
<evidence type="ECO:0000256" key="5">
    <source>
        <dbReference type="ARBA" id="ARBA00022723"/>
    </source>
</evidence>
<comment type="catalytic activity">
    <reaction evidence="17">
        <text>S-sulfanyl-L-cysteine + tRNA(Cys) + ATP = (S)-sulfanyl-L-cysteinyl-tRNA(Cys) + AMP + diphosphate</text>
        <dbReference type="Rhea" id="RHEA:78647"/>
        <dbReference type="Rhea" id="RHEA-COMP:9661"/>
        <dbReference type="Rhea" id="RHEA-COMP:19119"/>
        <dbReference type="ChEBI" id="CHEBI:30616"/>
        <dbReference type="ChEBI" id="CHEBI:33019"/>
        <dbReference type="ChEBI" id="CHEBI:58591"/>
        <dbReference type="ChEBI" id="CHEBI:78442"/>
        <dbReference type="ChEBI" id="CHEBI:229520"/>
        <dbReference type="ChEBI" id="CHEBI:456215"/>
    </reaction>
    <physiologicalReaction direction="left-to-right" evidence="17">
        <dbReference type="Rhea" id="RHEA:78648"/>
    </physiologicalReaction>
</comment>
<dbReference type="Gene3D" id="1.20.120.1910">
    <property type="entry name" value="Cysteine-tRNA ligase, C-terminal anti-codon recognition domain"/>
    <property type="match status" value="1"/>
</dbReference>
<keyword evidence="4" id="KW-0436">Ligase</keyword>
<evidence type="ECO:0000256" key="12">
    <source>
        <dbReference type="ARBA" id="ARBA00043868"/>
    </source>
</evidence>
<dbReference type="GO" id="GO:0005524">
    <property type="term" value="F:ATP binding"/>
    <property type="evidence" value="ECO:0007669"/>
    <property type="project" value="UniProtKB-KW"/>
</dbReference>
<comment type="cofactor">
    <cofactor evidence="1">
        <name>Zn(2+)</name>
        <dbReference type="ChEBI" id="CHEBI:29105"/>
    </cofactor>
</comment>
<name>A0A9N9MZ78_9CUCU</name>
<dbReference type="Gene3D" id="3.40.50.620">
    <property type="entry name" value="HUPs"/>
    <property type="match status" value="1"/>
</dbReference>
<dbReference type="AlphaFoldDB" id="A0A9N9MZ78"/>
<dbReference type="Proteomes" id="UP001152799">
    <property type="component" value="Chromosome 8"/>
</dbReference>
<evidence type="ECO:0000256" key="1">
    <source>
        <dbReference type="ARBA" id="ARBA00001947"/>
    </source>
</evidence>
<dbReference type="GO" id="GO:0006423">
    <property type="term" value="P:cysteinyl-tRNA aminoacylation"/>
    <property type="evidence" value="ECO:0007669"/>
    <property type="project" value="InterPro"/>
</dbReference>
<comment type="catalytic activity">
    <reaction evidence="16">
        <text>S-sulfanyl-L-cysteine + L-cysteine = S-disulfanyl-L-cysteine + L-alanine</text>
        <dbReference type="Rhea" id="RHEA:78627"/>
        <dbReference type="ChEBI" id="CHEBI:35235"/>
        <dbReference type="ChEBI" id="CHEBI:57972"/>
        <dbReference type="ChEBI" id="CHEBI:58591"/>
        <dbReference type="ChEBI" id="CHEBI:229465"/>
    </reaction>
    <physiologicalReaction direction="left-to-right" evidence="16">
        <dbReference type="Rhea" id="RHEA:78628"/>
    </physiologicalReaction>
</comment>
<dbReference type="EMBL" id="OU892284">
    <property type="protein sequence ID" value="CAG9772939.1"/>
    <property type="molecule type" value="Genomic_DNA"/>
</dbReference>